<protein>
    <submittedName>
        <fullName evidence="2">Uncharacterized protein</fullName>
    </submittedName>
</protein>
<proteinExistence type="predicted"/>
<keyword evidence="3" id="KW-1185">Reference proteome</keyword>
<accession>A0A0N1HWE3</accession>
<comment type="caution">
    <text evidence="2">The sequence shown here is derived from an EMBL/GenBank/DDBJ whole genome shotgun (WGS) entry which is preliminary data.</text>
</comment>
<gene>
    <name evidence="2" type="ORF">AB675_8322</name>
</gene>
<dbReference type="GeneID" id="28740640"/>
<dbReference type="EMBL" id="LFJN01000003">
    <property type="protein sequence ID" value="KPI44485.1"/>
    <property type="molecule type" value="Genomic_DNA"/>
</dbReference>
<organism evidence="2 3">
    <name type="scientific">Cyphellophora attinorum</name>
    <dbReference type="NCBI Taxonomy" id="1664694"/>
    <lineage>
        <taxon>Eukaryota</taxon>
        <taxon>Fungi</taxon>
        <taxon>Dikarya</taxon>
        <taxon>Ascomycota</taxon>
        <taxon>Pezizomycotina</taxon>
        <taxon>Eurotiomycetes</taxon>
        <taxon>Chaetothyriomycetidae</taxon>
        <taxon>Chaetothyriales</taxon>
        <taxon>Cyphellophoraceae</taxon>
        <taxon>Cyphellophora</taxon>
    </lineage>
</organism>
<sequence>MSIAEGEPMADNDRSVADDEESMANDDRSVSDESQNASDEDQNELSKGARSLCQVALECSADAMLKEPNSYDLISNLPWKLQQDLWKHLLDDRRERQRLEEELATRRDHLIDWELDNSVDRNYDFITAHPEDFLQGSVKEDDSWSTFLDLALGSSFPDLPIDRDNWDRAFMTESSTASLIRFKIGGWGDCPEVDQLISADLMRARMAALKDAPACDKYEERKDGSRLLSIKGVLLVEIEVDTWSDEPEPNSDYVRCTVPNDSERRRIAELYINALLSPIDLEYSLGFNSSWNGKPSNTNLCGRNAFARRALKEMGFSAHEDANDEAWEAHRDWERDCWWH</sequence>
<dbReference type="VEuPathDB" id="FungiDB:AB675_8322"/>
<dbReference type="Proteomes" id="UP000038010">
    <property type="component" value="Unassembled WGS sequence"/>
</dbReference>
<name>A0A0N1HWE3_9EURO</name>
<feature type="region of interest" description="Disordered" evidence="1">
    <location>
        <begin position="1"/>
        <end position="47"/>
    </location>
</feature>
<evidence type="ECO:0000256" key="1">
    <source>
        <dbReference type="SAM" id="MobiDB-lite"/>
    </source>
</evidence>
<evidence type="ECO:0000313" key="3">
    <source>
        <dbReference type="Proteomes" id="UP000038010"/>
    </source>
</evidence>
<evidence type="ECO:0000313" key="2">
    <source>
        <dbReference type="EMBL" id="KPI44485.1"/>
    </source>
</evidence>
<dbReference type="RefSeq" id="XP_018004448.1">
    <property type="nucleotide sequence ID" value="XM_018148760.1"/>
</dbReference>
<reference evidence="2 3" key="1">
    <citation type="submission" date="2015-06" db="EMBL/GenBank/DDBJ databases">
        <title>Draft genome of the ant-associated black yeast Phialophora attae CBS 131958.</title>
        <authorList>
            <person name="Moreno L.F."/>
            <person name="Stielow B.J."/>
            <person name="de Hoog S."/>
            <person name="Vicente V.A."/>
            <person name="Weiss V.A."/>
            <person name="de Vries M."/>
            <person name="Cruz L.M."/>
            <person name="Souza E.M."/>
        </authorList>
    </citation>
    <scope>NUCLEOTIDE SEQUENCE [LARGE SCALE GENOMIC DNA]</scope>
    <source>
        <strain evidence="2 3">CBS 131958</strain>
    </source>
</reference>
<dbReference type="AlphaFoldDB" id="A0A0N1HWE3"/>